<reference evidence="3" key="2">
    <citation type="journal article" date="2023" name="Microbiol Resour">
        <title>Decontamination and Annotation of the Draft Genome Sequence of the Oomycete Lagenidium giganteum ARSEF 373.</title>
        <authorList>
            <person name="Morgan W.R."/>
            <person name="Tartar A."/>
        </authorList>
    </citation>
    <scope>NUCLEOTIDE SEQUENCE</scope>
    <source>
        <strain evidence="3">ARSEF 373</strain>
    </source>
</reference>
<feature type="transmembrane region" description="Helical" evidence="2">
    <location>
        <begin position="409"/>
        <end position="427"/>
    </location>
</feature>
<feature type="transmembrane region" description="Helical" evidence="2">
    <location>
        <begin position="439"/>
        <end position="457"/>
    </location>
</feature>
<accession>A0AAV2YR30</accession>
<evidence type="ECO:0000256" key="2">
    <source>
        <dbReference type="SAM" id="Phobius"/>
    </source>
</evidence>
<evidence type="ECO:0000313" key="4">
    <source>
        <dbReference type="Proteomes" id="UP001146120"/>
    </source>
</evidence>
<protein>
    <submittedName>
        <fullName evidence="3">Uncharacterized protein</fullName>
    </submittedName>
</protein>
<feature type="transmembrane region" description="Helical" evidence="2">
    <location>
        <begin position="508"/>
        <end position="531"/>
    </location>
</feature>
<keyword evidence="4" id="KW-1185">Reference proteome</keyword>
<proteinExistence type="predicted"/>
<keyword evidence="2" id="KW-1133">Transmembrane helix</keyword>
<evidence type="ECO:0000313" key="3">
    <source>
        <dbReference type="EMBL" id="DAZ96555.1"/>
    </source>
</evidence>
<dbReference type="Proteomes" id="UP001146120">
    <property type="component" value="Unassembled WGS sequence"/>
</dbReference>
<name>A0AAV2YR30_9STRA</name>
<sequence length="1313" mass="147145">MQLYCIFVPCGGKAWRSIKGTLAVGSNLAILLLLFGLDVRDLLFKTRWVGPRDEFHFQAVGEDRLINTPLAPAFDLSRLRSGDAMALASGWGSFLERCTELYPLGPSGFFLRTLGVNCSVGPSDRAVIVPQLMMTASVRADSIAWVSCALLPIARRPRVCYEPIVTRFLQRYNMEAPDHVWALQVTINSDAERELLELLQLLSDTRMLVTVVCIEGFEVAGDGAYNATIFGCGSATHFKSVLIGMNIPAFALLHQDKAWLTADVLSILNFRILVRENVRSLFIVKAMSGMLTVDHWTFINFSASGELYIVMVVVDLILVVLNAISAVEIVALLIVPAIQHQNSAQIEEFVAGRYDTFFSRSLYRSWPIVLLSLLTQLVSWMLILPSAVIWTWGQAPGGKLHTFLSSMRVWIVVLMALNAVWDLFVRLNEALALRIVRRTYVTTNHIIVFAALGAYWTRDEVFAISDLKGTSERQRNLDGSSFTGQMAFSNTFNGELTSSSTTPLTTLILLYLPLLLIVVRSVLITLAYAGVKWVYEVVAAKRSTTQHVQVLTSVQSLPSCEDRLPLERVLRVPIRARSLVRTTMEIEMQDEDLVTTVHKSLAFDFGVLVRGDQLVARTGLRLPLLNNLLILTFFFGLDVRDLVFKLHWLGPYDAFKFAAYGYDYKEDFPLEPTFNRTNVTSGQFLPWDSGWGSFLDKCTELYTIGADGFFLHTVGINCRVSTGRDNATIPELIMTASVRADSLAWASCALLRNHRRPALCQQAIARDFYERYQMQDYAIPVEELAEPESEAEGELLQLLDVIGKSAPLYNVVCVEAIDYRGPGSYNASIFGCGSPNSFESAFVGYREKYFAVLHYDKAWLTVDDLNIMGFHFRVRENSRSLFVAELVERTEPNPASNDTQILRFWHDTDINFSCSGQLFNVLVVADIILMGYNVVSAIEIAETLIVPLFFESDPTAIESFAREGFYTFFSRSLFRSRPIAVLCVVSHMVSWMIILPNAVIWTWSLSSYGKLQAYLSSLRLWVLIVIMLNTFWDAIAYINESRALLFARKTYVTTVEVTCLGGLAAYLTRADVFSIGERKYEIEHQRLLDVTSFQDHLGFANTFNEKLDAQLNTSADVLWIIYGPLIEIVALALAEILVYLVLKLLYFEWIAYCRSRFVVGMSPVPTAPPQTTPDHGVGDDAGTVNYRTAGSRNAMTDRLPLEELVDIAIRARSIVRTSYSLEHFDDQGRCYIRPPFYFDFGIVVRNGQLQTRRGFPDIISPFVDLTQRAAACAAAPHHDNPQGDQSAVDSSAINRDATDGEDAPSTIRHRPSA</sequence>
<evidence type="ECO:0000256" key="1">
    <source>
        <dbReference type="SAM" id="MobiDB-lite"/>
    </source>
</evidence>
<keyword evidence="2" id="KW-0812">Transmembrane</keyword>
<dbReference type="EMBL" id="DAKRPA010000164">
    <property type="protein sequence ID" value="DAZ96555.1"/>
    <property type="molecule type" value="Genomic_DNA"/>
</dbReference>
<feature type="transmembrane region" description="Helical" evidence="2">
    <location>
        <begin position="281"/>
        <end position="301"/>
    </location>
</feature>
<feature type="region of interest" description="Disordered" evidence="1">
    <location>
        <begin position="1274"/>
        <end position="1313"/>
    </location>
</feature>
<feature type="non-terminal residue" evidence="3">
    <location>
        <position position="1313"/>
    </location>
</feature>
<feature type="transmembrane region" description="Helical" evidence="2">
    <location>
        <begin position="307"/>
        <end position="335"/>
    </location>
</feature>
<feature type="transmembrane region" description="Helical" evidence="2">
    <location>
        <begin position="1117"/>
        <end position="1142"/>
    </location>
</feature>
<gene>
    <name evidence="3" type="ORF">N0F65_011232</name>
</gene>
<reference evidence="3" key="1">
    <citation type="submission" date="2022-11" db="EMBL/GenBank/DDBJ databases">
        <authorList>
            <person name="Morgan W.R."/>
            <person name="Tartar A."/>
        </authorList>
    </citation>
    <scope>NUCLEOTIDE SEQUENCE</scope>
    <source>
        <strain evidence="3">ARSEF 373</strain>
    </source>
</reference>
<organism evidence="3 4">
    <name type="scientific">Lagenidium giganteum</name>
    <dbReference type="NCBI Taxonomy" id="4803"/>
    <lineage>
        <taxon>Eukaryota</taxon>
        <taxon>Sar</taxon>
        <taxon>Stramenopiles</taxon>
        <taxon>Oomycota</taxon>
        <taxon>Peronosporomycetes</taxon>
        <taxon>Pythiales</taxon>
        <taxon>Pythiaceae</taxon>
    </lineage>
</organism>
<keyword evidence="2" id="KW-0472">Membrane</keyword>
<feature type="transmembrane region" description="Helical" evidence="2">
    <location>
        <begin position="20"/>
        <end position="37"/>
    </location>
</feature>
<feature type="transmembrane region" description="Helical" evidence="2">
    <location>
        <begin position="368"/>
        <end position="389"/>
    </location>
</feature>
<comment type="caution">
    <text evidence="3">The sequence shown here is derived from an EMBL/GenBank/DDBJ whole genome shotgun (WGS) entry which is preliminary data.</text>
</comment>
<feature type="transmembrane region" description="Helical" evidence="2">
    <location>
        <begin position="979"/>
        <end position="1000"/>
    </location>
</feature>
<feature type="compositionally biased region" description="Polar residues" evidence="1">
    <location>
        <begin position="1282"/>
        <end position="1293"/>
    </location>
</feature>
<feature type="transmembrane region" description="Helical" evidence="2">
    <location>
        <begin position="1020"/>
        <end position="1038"/>
    </location>
</feature>